<organism evidence="2 3">
    <name type="scientific">Microvirga arsenatis</name>
    <dbReference type="NCBI Taxonomy" id="2692265"/>
    <lineage>
        <taxon>Bacteria</taxon>
        <taxon>Pseudomonadati</taxon>
        <taxon>Pseudomonadota</taxon>
        <taxon>Alphaproteobacteria</taxon>
        <taxon>Hyphomicrobiales</taxon>
        <taxon>Methylobacteriaceae</taxon>
        <taxon>Microvirga</taxon>
    </lineage>
</organism>
<gene>
    <name evidence="2" type="ORF">GR303_06705</name>
</gene>
<protein>
    <recommendedName>
        <fullName evidence="4">YbgF trimerisation domain-containing protein</fullName>
    </recommendedName>
</protein>
<dbReference type="Proteomes" id="UP000818323">
    <property type="component" value="Unassembled WGS sequence"/>
</dbReference>
<dbReference type="EMBL" id="JAAAXJ010000003">
    <property type="protein sequence ID" value="NBJ24046.1"/>
    <property type="molecule type" value="Genomic_DNA"/>
</dbReference>
<feature type="chain" id="PRO_5045106302" description="YbgF trimerisation domain-containing protein" evidence="1">
    <location>
        <begin position="24"/>
        <end position="85"/>
    </location>
</feature>
<name>A0ABW9YUR9_9HYPH</name>
<sequence>MRLALAAAMVSSLLLPLAVPAEAQTRLPRVSPAERKTKTINRQIQQDQRLLRLEERIQMENNQIRQSIERDRLFAPRPLPPMPRG</sequence>
<evidence type="ECO:0000313" key="2">
    <source>
        <dbReference type="EMBL" id="NBJ24046.1"/>
    </source>
</evidence>
<feature type="signal peptide" evidence="1">
    <location>
        <begin position="1"/>
        <end position="23"/>
    </location>
</feature>
<comment type="caution">
    <text evidence="2">The sequence shown here is derived from an EMBL/GenBank/DDBJ whole genome shotgun (WGS) entry which is preliminary data.</text>
</comment>
<evidence type="ECO:0000256" key="1">
    <source>
        <dbReference type="SAM" id="SignalP"/>
    </source>
</evidence>
<accession>A0ABW9YUR9</accession>
<keyword evidence="3" id="KW-1185">Reference proteome</keyword>
<evidence type="ECO:0008006" key="4">
    <source>
        <dbReference type="Google" id="ProtNLM"/>
    </source>
</evidence>
<dbReference type="RefSeq" id="WP_161723595.1">
    <property type="nucleotide sequence ID" value="NZ_JAAAXI010000009.1"/>
</dbReference>
<proteinExistence type="predicted"/>
<reference evidence="2 3" key="1">
    <citation type="submission" date="2020-01" db="EMBL/GenBank/DDBJ databases">
        <title>Microvirga sp. nov., an arsenate reduction bacterium isolated from Tibet hotspring sediments.</title>
        <authorList>
            <person name="Yuan C.-G."/>
        </authorList>
    </citation>
    <scope>NUCLEOTIDE SEQUENCE [LARGE SCALE GENOMIC DNA]</scope>
    <source>
        <strain evidence="2 3">SYSU G3D203</strain>
    </source>
</reference>
<keyword evidence="1" id="KW-0732">Signal</keyword>
<evidence type="ECO:0000313" key="3">
    <source>
        <dbReference type="Proteomes" id="UP000818323"/>
    </source>
</evidence>